<organism evidence="10 11">
    <name type="scientific">Oceanidesulfovibrio marinus</name>
    <dbReference type="NCBI Taxonomy" id="370038"/>
    <lineage>
        <taxon>Bacteria</taxon>
        <taxon>Pseudomonadati</taxon>
        <taxon>Thermodesulfobacteriota</taxon>
        <taxon>Desulfovibrionia</taxon>
        <taxon>Desulfovibrionales</taxon>
        <taxon>Desulfovibrionaceae</taxon>
        <taxon>Oceanidesulfovibrio</taxon>
    </lineage>
</organism>
<keyword evidence="1" id="KW-0813">Transport</keyword>
<dbReference type="Pfam" id="PF12801">
    <property type="entry name" value="Fer4_5"/>
    <property type="match status" value="2"/>
</dbReference>
<sequence>MVLLLWAGLPLFGPADLYLRMDPMVLAGTLLSGRVLDGAFWIAFIPALLFLAITLVAGRFFCGWICPLGTCVDLADRATARRRASPLGRPARTGLRRVKYHVLALILGAALLGVSLVFIAAPIPLVTRFFGLLLMPLVQVAAWLGLDAARPLAASLDAGSIYYLKITYDRFGTQLFLLAMAGAVFLPGLLAPRFWCRYLCPAGAIFSIFGRKPIIRRRVSDACIECGLCRKRCPMNAIPADPHDTRHGECISCETCERICPVAAITFPVSGQAEQAGVQSDDGPADAPLKQRPATADNVATTKIKGGDSGSPPPSRGNVPSPPEARVPRRTFLLTGVVGAGTALLAYTDLASPLTAEGKGDPEQRYTLRPPGALPEPDFLARCVRCGECMIGCPTNTIQPIWFAAGLAGVFSPVLEPTRGPCETTCNACGHLCPTGALRPLPLAEKQHAKLGTARILRHKCLAWEEQRQCVVCDEVCPYDAIHLERVEGNPVAVPFVDERRCAGCGFCEHNCPVRAQRAIIVQPAGAVRIASGSYIDEAAARGLDIDLNRPGSRHPGPGGYEGYGPAQGHGYEGSASSPGYQGGQEYPTQPGSDLPPGFSESPGAQGSQTSPPYPAAEPAGNFSRSTSDGGLPPGFSEPPTTPRSSAPPQPRGGRAPAPSGSGSNLPPGFSEPSS</sequence>
<name>A0ABX6NJ06_9BACT</name>
<protein>
    <submittedName>
        <fullName evidence="10">4Fe-4S binding protein</fullName>
    </submittedName>
</protein>
<feature type="transmembrane region" description="Helical" evidence="8">
    <location>
        <begin position="102"/>
        <end position="123"/>
    </location>
</feature>
<gene>
    <name evidence="10" type="ORF">E8L03_17330</name>
</gene>
<feature type="compositionally biased region" description="Gly residues" evidence="7">
    <location>
        <begin position="557"/>
        <end position="572"/>
    </location>
</feature>
<keyword evidence="11" id="KW-1185">Reference proteome</keyword>
<accession>A0ABX6NJ06</accession>
<feature type="transmembrane region" description="Helical" evidence="8">
    <location>
        <begin position="38"/>
        <end position="58"/>
    </location>
</feature>
<feature type="domain" description="4Fe-4S ferredoxin-type" evidence="9">
    <location>
        <begin position="373"/>
        <end position="403"/>
    </location>
</feature>
<feature type="domain" description="4Fe-4S ferredoxin-type" evidence="9">
    <location>
        <begin position="211"/>
        <end position="243"/>
    </location>
</feature>
<keyword evidence="5" id="KW-0408">Iron</keyword>
<dbReference type="Gene3D" id="3.30.70.20">
    <property type="match status" value="3"/>
</dbReference>
<evidence type="ECO:0000256" key="2">
    <source>
        <dbReference type="ARBA" id="ARBA00022485"/>
    </source>
</evidence>
<feature type="transmembrane region" description="Helical" evidence="8">
    <location>
        <begin position="175"/>
        <end position="195"/>
    </location>
</feature>
<feature type="compositionally biased region" description="Pro residues" evidence="7">
    <location>
        <begin position="311"/>
        <end position="325"/>
    </location>
</feature>
<reference evidence="10 11" key="1">
    <citation type="submission" date="2019-04" db="EMBL/GenBank/DDBJ databases">
        <title>Isolation and culture of sulfate reducing bacteria from the cold seep of the South China Sea.</title>
        <authorList>
            <person name="Sun C."/>
            <person name="Liu R."/>
        </authorList>
    </citation>
    <scope>NUCLEOTIDE SEQUENCE [LARGE SCALE GENOMIC DNA]</scope>
    <source>
        <strain evidence="10 11">CS1</strain>
    </source>
</reference>
<feature type="domain" description="4Fe-4S ferredoxin-type" evidence="9">
    <location>
        <begin position="493"/>
        <end position="525"/>
    </location>
</feature>
<dbReference type="InterPro" id="IPR017900">
    <property type="entry name" value="4Fe4S_Fe_S_CS"/>
</dbReference>
<evidence type="ECO:0000256" key="8">
    <source>
        <dbReference type="SAM" id="Phobius"/>
    </source>
</evidence>
<evidence type="ECO:0000256" key="5">
    <source>
        <dbReference type="ARBA" id="ARBA00023004"/>
    </source>
</evidence>
<dbReference type="EMBL" id="CP039543">
    <property type="protein sequence ID" value="QJT10573.1"/>
    <property type="molecule type" value="Genomic_DNA"/>
</dbReference>
<feature type="domain" description="4Fe-4S ferredoxin-type" evidence="9">
    <location>
        <begin position="411"/>
        <end position="443"/>
    </location>
</feature>
<feature type="transmembrane region" description="Helical" evidence="8">
    <location>
        <begin position="129"/>
        <end position="146"/>
    </location>
</feature>
<dbReference type="PROSITE" id="PS51379">
    <property type="entry name" value="4FE4S_FER_2"/>
    <property type="match status" value="5"/>
</dbReference>
<dbReference type="InterPro" id="IPR017896">
    <property type="entry name" value="4Fe4S_Fe-S-bd"/>
</dbReference>
<dbReference type="RefSeq" id="WP_171268038.1">
    <property type="nucleotide sequence ID" value="NZ_CP039543.1"/>
</dbReference>
<dbReference type="Pfam" id="PF13237">
    <property type="entry name" value="Fer4_10"/>
    <property type="match status" value="1"/>
</dbReference>
<evidence type="ECO:0000256" key="7">
    <source>
        <dbReference type="SAM" id="MobiDB-lite"/>
    </source>
</evidence>
<feature type="compositionally biased region" description="Low complexity" evidence="7">
    <location>
        <begin position="652"/>
        <end position="664"/>
    </location>
</feature>
<feature type="region of interest" description="Disordered" evidence="7">
    <location>
        <begin position="546"/>
        <end position="675"/>
    </location>
</feature>
<keyword evidence="2" id="KW-0004">4Fe-4S</keyword>
<dbReference type="Proteomes" id="UP000503251">
    <property type="component" value="Chromosome"/>
</dbReference>
<keyword evidence="8" id="KW-0472">Membrane</keyword>
<dbReference type="PANTHER" id="PTHR30176">
    <property type="entry name" value="FERREDOXIN-TYPE PROTEIN NAPH"/>
    <property type="match status" value="1"/>
</dbReference>
<keyword evidence="3" id="KW-0479">Metal-binding</keyword>
<keyword evidence="6" id="KW-0411">Iron-sulfur</keyword>
<keyword evidence="8" id="KW-1133">Transmembrane helix</keyword>
<feature type="compositionally biased region" description="Pro residues" evidence="7">
    <location>
        <begin position="636"/>
        <end position="651"/>
    </location>
</feature>
<dbReference type="PROSITE" id="PS00198">
    <property type="entry name" value="4FE4S_FER_1"/>
    <property type="match status" value="4"/>
</dbReference>
<dbReference type="PANTHER" id="PTHR30176:SF3">
    <property type="entry name" value="FERREDOXIN-TYPE PROTEIN NAPH"/>
    <property type="match status" value="1"/>
</dbReference>
<proteinExistence type="predicted"/>
<dbReference type="InterPro" id="IPR051684">
    <property type="entry name" value="Electron_Trans/Redox"/>
</dbReference>
<evidence type="ECO:0000313" key="10">
    <source>
        <dbReference type="EMBL" id="QJT10573.1"/>
    </source>
</evidence>
<evidence type="ECO:0000259" key="9">
    <source>
        <dbReference type="PROSITE" id="PS51379"/>
    </source>
</evidence>
<keyword evidence="8" id="KW-0812">Transmembrane</keyword>
<keyword evidence="4" id="KW-0249">Electron transport</keyword>
<feature type="domain" description="4Fe-4S ferredoxin-type" evidence="9">
    <location>
        <begin position="247"/>
        <end position="270"/>
    </location>
</feature>
<evidence type="ECO:0000313" key="11">
    <source>
        <dbReference type="Proteomes" id="UP000503251"/>
    </source>
</evidence>
<evidence type="ECO:0000256" key="4">
    <source>
        <dbReference type="ARBA" id="ARBA00022982"/>
    </source>
</evidence>
<evidence type="ECO:0000256" key="3">
    <source>
        <dbReference type="ARBA" id="ARBA00022723"/>
    </source>
</evidence>
<dbReference type="SUPFAM" id="SSF54862">
    <property type="entry name" value="4Fe-4S ferredoxins"/>
    <property type="match status" value="2"/>
</dbReference>
<feature type="region of interest" description="Disordered" evidence="7">
    <location>
        <begin position="274"/>
        <end position="326"/>
    </location>
</feature>
<evidence type="ECO:0000256" key="1">
    <source>
        <dbReference type="ARBA" id="ARBA00022448"/>
    </source>
</evidence>
<dbReference type="CDD" id="cd16373">
    <property type="entry name" value="DMSOR_beta_like"/>
    <property type="match status" value="1"/>
</dbReference>
<evidence type="ECO:0000256" key="6">
    <source>
        <dbReference type="ARBA" id="ARBA00023014"/>
    </source>
</evidence>